<keyword evidence="1" id="KW-0479">Metal-binding</keyword>
<dbReference type="EMBL" id="KK207727">
    <property type="protein sequence ID" value="EZF56201.1"/>
    <property type="molecule type" value="Genomic_DNA"/>
</dbReference>
<feature type="region of interest" description="Disordered" evidence="6">
    <location>
        <begin position="161"/>
        <end position="182"/>
    </location>
</feature>
<dbReference type="InterPro" id="IPR036864">
    <property type="entry name" value="Zn2-C6_fun-type_DNA-bd_sf"/>
</dbReference>
<evidence type="ECO:0000259" key="7">
    <source>
        <dbReference type="PROSITE" id="PS50048"/>
    </source>
</evidence>
<dbReference type="Gene3D" id="4.10.240.10">
    <property type="entry name" value="Zn(2)-C6 fungal-type DNA-binding domain"/>
    <property type="match status" value="1"/>
</dbReference>
<proteinExistence type="predicted"/>
<dbReference type="Proteomes" id="UP000023758">
    <property type="component" value="Unassembled WGS sequence"/>
</dbReference>
<feature type="domain" description="Zn(2)-C6 fungal-type" evidence="7">
    <location>
        <begin position="81"/>
        <end position="111"/>
    </location>
</feature>
<dbReference type="Pfam" id="PF04082">
    <property type="entry name" value="Fungal_trans"/>
    <property type="match status" value="1"/>
</dbReference>
<dbReference type="SUPFAM" id="SSF57701">
    <property type="entry name" value="Zn2/Cys6 DNA-binding domain"/>
    <property type="match status" value="1"/>
</dbReference>
<evidence type="ECO:0000256" key="6">
    <source>
        <dbReference type="SAM" id="MobiDB-lite"/>
    </source>
</evidence>
<feature type="compositionally biased region" description="Low complexity" evidence="6">
    <location>
        <begin position="26"/>
        <end position="47"/>
    </location>
</feature>
<keyword evidence="4" id="KW-0804">Transcription</keyword>
<evidence type="ECO:0000256" key="1">
    <source>
        <dbReference type="ARBA" id="ARBA00022723"/>
    </source>
</evidence>
<dbReference type="Pfam" id="PF00172">
    <property type="entry name" value="Zn_clus"/>
    <property type="match status" value="1"/>
</dbReference>
<feature type="compositionally biased region" description="Polar residues" evidence="6">
    <location>
        <begin position="13"/>
        <end position="25"/>
    </location>
</feature>
<evidence type="ECO:0000256" key="2">
    <source>
        <dbReference type="ARBA" id="ARBA00023015"/>
    </source>
</evidence>
<dbReference type="PANTHER" id="PTHR47654">
    <property type="entry name" value="ZN(II)2CYS6 TRANSCRIPTION FACTOR (EUROFUNG)-RELATED"/>
    <property type="match status" value="1"/>
</dbReference>
<dbReference type="InterPro" id="IPR053230">
    <property type="entry name" value="Trans_reg_galc"/>
</dbReference>
<dbReference type="GO" id="GO:0003677">
    <property type="term" value="F:DNA binding"/>
    <property type="evidence" value="ECO:0007669"/>
    <property type="project" value="UniProtKB-KW"/>
</dbReference>
<dbReference type="InterPro" id="IPR007219">
    <property type="entry name" value="XnlR_reg_dom"/>
</dbReference>
<dbReference type="GO" id="GO:0000981">
    <property type="term" value="F:DNA-binding transcription factor activity, RNA polymerase II-specific"/>
    <property type="evidence" value="ECO:0007669"/>
    <property type="project" value="InterPro"/>
</dbReference>
<dbReference type="InterPro" id="IPR001138">
    <property type="entry name" value="Zn2Cys6_DnaBD"/>
</dbReference>
<evidence type="ECO:0000256" key="5">
    <source>
        <dbReference type="ARBA" id="ARBA00023242"/>
    </source>
</evidence>
<name>A0A022WDK3_TRIRU</name>
<dbReference type="HOGENOM" id="CLU_011910_2_1_1"/>
<protein>
    <recommendedName>
        <fullName evidence="7">Zn(2)-C6 fungal-type domain-containing protein</fullName>
    </recommendedName>
</protein>
<dbReference type="AlphaFoldDB" id="A0A022WDK3"/>
<evidence type="ECO:0000256" key="4">
    <source>
        <dbReference type="ARBA" id="ARBA00023163"/>
    </source>
</evidence>
<feature type="region of interest" description="Disordered" evidence="6">
    <location>
        <begin position="1"/>
        <end position="58"/>
    </location>
</feature>
<evidence type="ECO:0000256" key="3">
    <source>
        <dbReference type="ARBA" id="ARBA00023125"/>
    </source>
</evidence>
<sequence>MAQPPGPRRQARASIQYQRQPENFTASSSASASSSSFASPSAARLASNPAGTPTEGKVAIPRLPGVAQQSPAPDRNRVNHACEPCRKRKSKCDGVHPISSRCKNQGVDCIYADGKRERLKRNVQTMAMKISVYEKLLTKLIPSQSPDVQQAIRNALHENSMVAEDDVSMSDENSPSAEDTIEDENSVLLGVASPLRAYSERSKPVECVGETSTIRWLGMLLVKLQLPNFMSEEHIMSMASYDFSWKLETTAKIDDVNEKCNYFSGEVELPQLDMMHNLTTLPPKDVADLLVNAYFTTVHPLFPILPKVRFLSRYNSYYHNGSDPLAVYPWLALLNMVLALGSLWARYTQIPTGEVEDHSIYCARSQALAQGIVDPRGYPDTYSSLEPIQLIAIRGVYQLSTYQIAGAWTSVTTALKFAYNRSLNVQATASELSGESKQLEARVWYSLRSLEQFLCILTGYPSEFQGQPIHIRPFQTTEPSFIRSPLPLANFNILDNPLDLELSAVYSFDEEYPSSNFITGLRLDEIVSEAIISLYGMKSLDSTWAHIQGLISELDNKLSQWYASIDPGFPYTVQSIDICAPPSTSLTYLHLRYLSARILINKPVLCDPSELILTIPYQSEASRQMDSDAAVRCISAARQVLQLLPLNIDIVELHGKTPWWCILHYIVQASSVLITELSFDEPHLPMEMDDIISQSDLAIRWLSTLAGTCESASKACHCMNSLHHLALEKRERATQGHGQ</sequence>
<organism evidence="8">
    <name type="scientific">Trichophyton rubrum CBS 288.86</name>
    <dbReference type="NCBI Taxonomy" id="1215330"/>
    <lineage>
        <taxon>Eukaryota</taxon>
        <taxon>Fungi</taxon>
        <taxon>Dikarya</taxon>
        <taxon>Ascomycota</taxon>
        <taxon>Pezizomycotina</taxon>
        <taxon>Eurotiomycetes</taxon>
        <taxon>Eurotiomycetidae</taxon>
        <taxon>Onygenales</taxon>
        <taxon>Arthrodermataceae</taxon>
        <taxon>Trichophyton</taxon>
    </lineage>
</organism>
<accession>A0A022WDK3</accession>
<dbReference type="CDD" id="cd00067">
    <property type="entry name" value="GAL4"/>
    <property type="match status" value="1"/>
</dbReference>
<dbReference type="GO" id="GO:0006351">
    <property type="term" value="P:DNA-templated transcription"/>
    <property type="evidence" value="ECO:0007669"/>
    <property type="project" value="InterPro"/>
</dbReference>
<evidence type="ECO:0000313" key="8">
    <source>
        <dbReference type="EMBL" id="EZF56201.1"/>
    </source>
</evidence>
<keyword evidence="5" id="KW-0539">Nucleus</keyword>
<dbReference type="SMART" id="SM00066">
    <property type="entry name" value="GAL4"/>
    <property type="match status" value="1"/>
</dbReference>
<keyword evidence="2" id="KW-0805">Transcription regulation</keyword>
<dbReference type="OrthoDB" id="5296287at2759"/>
<dbReference type="PANTHER" id="PTHR47654:SF5">
    <property type="entry name" value="TRANSCRIPTION FACTOR DOMAIN-CONTAINING PROTEIN"/>
    <property type="match status" value="1"/>
</dbReference>
<dbReference type="CDD" id="cd12148">
    <property type="entry name" value="fungal_TF_MHR"/>
    <property type="match status" value="1"/>
</dbReference>
<dbReference type="GO" id="GO:0008270">
    <property type="term" value="F:zinc ion binding"/>
    <property type="evidence" value="ECO:0007669"/>
    <property type="project" value="InterPro"/>
</dbReference>
<dbReference type="PROSITE" id="PS50048">
    <property type="entry name" value="ZN2_CY6_FUNGAL_2"/>
    <property type="match status" value="1"/>
</dbReference>
<gene>
    <name evidence="8" type="ORF">H103_01440</name>
</gene>
<reference evidence="8" key="1">
    <citation type="submission" date="2014-02" db="EMBL/GenBank/DDBJ databases">
        <title>The Genome Sequence of Trichophyton rubrum (morphotype fischeri) CBS 288.86.</title>
        <authorList>
            <consortium name="The Broad Institute Genomics Platform"/>
            <person name="Cuomo C.A."/>
            <person name="White T.C."/>
            <person name="Graser Y."/>
            <person name="Martinez-Rossi N."/>
            <person name="Heitman J."/>
            <person name="Young S.K."/>
            <person name="Zeng Q."/>
            <person name="Gargeya S."/>
            <person name="Abouelleil A."/>
            <person name="Alvarado L."/>
            <person name="Chapman S.B."/>
            <person name="Gainer-Dewar J."/>
            <person name="Goldberg J."/>
            <person name="Griggs A."/>
            <person name="Gujja S."/>
            <person name="Hansen M."/>
            <person name="Howarth C."/>
            <person name="Imamovic A."/>
            <person name="Larimer J."/>
            <person name="Martinez D."/>
            <person name="Murphy C."/>
            <person name="Pearson M.D."/>
            <person name="Persinoti G."/>
            <person name="Poon T."/>
            <person name="Priest M."/>
            <person name="Roberts A.D."/>
            <person name="Saif S."/>
            <person name="Shea T.D."/>
            <person name="Sykes S.N."/>
            <person name="Wortman J."/>
            <person name="Nusbaum C."/>
            <person name="Birren B."/>
        </authorList>
    </citation>
    <scope>NUCLEOTIDE SEQUENCE [LARGE SCALE GENOMIC DNA]</scope>
    <source>
        <strain evidence="8">CBS 288.86</strain>
    </source>
</reference>
<keyword evidence="3" id="KW-0238">DNA-binding</keyword>